<protein>
    <recommendedName>
        <fullName evidence="3">VRR-NUC domain-containing protein</fullName>
    </recommendedName>
</protein>
<proteinExistence type="predicted"/>
<dbReference type="Proteomes" id="UP000318298">
    <property type="component" value="Segment"/>
</dbReference>
<organism evidence="1 2">
    <name type="scientific">Aeromonas phage LAh_7</name>
    <dbReference type="NCBI Taxonomy" id="2591031"/>
    <lineage>
        <taxon>Viruses</taxon>
        <taxon>Duplodnaviria</taxon>
        <taxon>Heunggongvirae</taxon>
        <taxon>Uroviricota</taxon>
        <taxon>Caudoviricetes</taxon>
        <taxon>Casjensviridae</taxon>
        <taxon>Sharonstreetvirus</taxon>
        <taxon>Sharonstreetvirus LAh7</taxon>
    </lineage>
</organism>
<dbReference type="Gene3D" id="3.40.1350.10">
    <property type="match status" value="1"/>
</dbReference>
<keyword evidence="2" id="KW-1185">Reference proteome</keyword>
<accession>A0A514A0C3</accession>
<dbReference type="GO" id="GO:0003676">
    <property type="term" value="F:nucleic acid binding"/>
    <property type="evidence" value="ECO:0007669"/>
    <property type="project" value="InterPro"/>
</dbReference>
<evidence type="ECO:0000313" key="1">
    <source>
        <dbReference type="EMBL" id="QDH46696.1"/>
    </source>
</evidence>
<name>A0A514A0C3_9CAUD</name>
<evidence type="ECO:0008006" key="3">
    <source>
        <dbReference type="Google" id="ProtNLM"/>
    </source>
</evidence>
<gene>
    <name evidence="1" type="ORF">LAh7_69</name>
</gene>
<dbReference type="EMBL" id="MK838113">
    <property type="protein sequence ID" value="QDH46696.1"/>
    <property type="molecule type" value="Genomic_DNA"/>
</dbReference>
<reference evidence="1 2" key="1">
    <citation type="submission" date="2019-04" db="EMBL/GenBank/DDBJ databases">
        <title>Novel bacteriophages capable of disrupting biofilms from clinical strains of Aeromonas hydrophila with intrinsic antibiotic resistance.</title>
        <authorList>
            <person name="Kabwe M."/>
            <person name="Brown T.L."/>
            <person name="Speirs L."/>
            <person name="Ku H."/>
            <person name="Leach M."/>
            <person name="Chan H.T."/>
            <person name="Petrovski S."/>
            <person name="Lock P."/>
            <person name="Tucci J."/>
        </authorList>
    </citation>
    <scope>NUCLEOTIDE SEQUENCE [LARGE SCALE GENOMIC DNA]</scope>
</reference>
<dbReference type="InterPro" id="IPR011856">
    <property type="entry name" value="tRNA_endonuc-like_dom_sf"/>
</dbReference>
<sequence>MATSTGRTDMAEIRESKLEREASDWAEADGWLQFKFVSPGTTAVPDRIYIKNGVVVFGEWKRPGEEPTAQQYKRMKEMKKHGAIVFWWDNLADFRRDLRQAVSAR</sequence>
<evidence type="ECO:0000313" key="2">
    <source>
        <dbReference type="Proteomes" id="UP000318298"/>
    </source>
</evidence>